<sequence>MDFPLGHRSLGKRPNVRSEVSRVKRDPLEPWFTAMEFDLDPVISTDVSRYRDAYSLYYLSVRRFLTNMSIVTRYMSSAHYARKYRQKYSPSQRAIAEKYREVAPYTELEIINCLIHARILLDRVTSLSSHFLQVGNRPSFKSFNDHKKFFKRLTAPYGDHEPYAERIRNGTDWFEMPLKAVRDDFIVHSAPKHMRFVALPNDFEVELMILRAEGVPPEKPLAKSTPITVSVLRMSHDIEDFLRWYCNYAVSKRSS</sequence>
<gene>
    <name evidence="1" type="ORF">H3H37_20575</name>
</gene>
<dbReference type="Proteomes" id="UP000534388">
    <property type="component" value="Unassembled WGS sequence"/>
</dbReference>
<comment type="caution">
    <text evidence="1">The sequence shown here is derived from an EMBL/GenBank/DDBJ whole genome shotgun (WGS) entry which is preliminary data.</text>
</comment>
<dbReference type="EMBL" id="JACEZT010000016">
    <property type="protein sequence ID" value="MBA5639462.1"/>
    <property type="molecule type" value="Genomic_DNA"/>
</dbReference>
<keyword evidence="2" id="KW-1185">Reference proteome</keyword>
<dbReference type="AlphaFoldDB" id="A0A7W2IDX6"/>
<name>A0A7W2IDX6_9BURK</name>
<organism evidence="1 2">
    <name type="scientific">Rugamonas brunnea</name>
    <dbReference type="NCBI Taxonomy" id="2758569"/>
    <lineage>
        <taxon>Bacteria</taxon>
        <taxon>Pseudomonadati</taxon>
        <taxon>Pseudomonadota</taxon>
        <taxon>Betaproteobacteria</taxon>
        <taxon>Burkholderiales</taxon>
        <taxon>Oxalobacteraceae</taxon>
        <taxon>Telluria group</taxon>
        <taxon>Rugamonas</taxon>
    </lineage>
</organism>
<accession>A0A7W2IDX6</accession>
<evidence type="ECO:0000313" key="1">
    <source>
        <dbReference type="EMBL" id="MBA5639462.1"/>
    </source>
</evidence>
<protein>
    <submittedName>
        <fullName evidence="1">Uncharacterized protein</fullName>
    </submittedName>
</protein>
<reference evidence="1 2" key="1">
    <citation type="submission" date="2020-07" db="EMBL/GenBank/DDBJ databases">
        <title>Novel species isolated from subtropical streams in China.</title>
        <authorList>
            <person name="Lu H."/>
        </authorList>
    </citation>
    <scope>NUCLEOTIDE SEQUENCE [LARGE SCALE GENOMIC DNA]</scope>
    <source>
        <strain evidence="1 2">LX20W</strain>
    </source>
</reference>
<dbReference type="RefSeq" id="WP_182166001.1">
    <property type="nucleotide sequence ID" value="NZ_JACEZT010000016.1"/>
</dbReference>
<evidence type="ECO:0000313" key="2">
    <source>
        <dbReference type="Proteomes" id="UP000534388"/>
    </source>
</evidence>
<proteinExistence type="predicted"/>